<dbReference type="Pfam" id="PF03564">
    <property type="entry name" value="DUF1759"/>
    <property type="match status" value="1"/>
</dbReference>
<protein>
    <submittedName>
        <fullName evidence="2">Integrase catalytic domain-containing protein</fullName>
    </submittedName>
</protein>
<evidence type="ECO:0000313" key="3">
    <source>
        <dbReference type="Proteomes" id="UP000887159"/>
    </source>
</evidence>
<organism evidence="2 3">
    <name type="scientific">Trichonephila clavipes</name>
    <name type="common">Golden silk orbweaver</name>
    <name type="synonym">Nephila clavipes</name>
    <dbReference type="NCBI Taxonomy" id="2585209"/>
    <lineage>
        <taxon>Eukaryota</taxon>
        <taxon>Metazoa</taxon>
        <taxon>Ecdysozoa</taxon>
        <taxon>Arthropoda</taxon>
        <taxon>Chelicerata</taxon>
        <taxon>Arachnida</taxon>
        <taxon>Araneae</taxon>
        <taxon>Araneomorphae</taxon>
        <taxon>Entelegynae</taxon>
        <taxon>Araneoidea</taxon>
        <taxon>Nephilidae</taxon>
        <taxon>Trichonephila</taxon>
    </lineage>
</organism>
<name>A0A8X6SD97_TRICX</name>
<evidence type="ECO:0000259" key="1">
    <source>
        <dbReference type="Pfam" id="PF00078"/>
    </source>
</evidence>
<dbReference type="Gene3D" id="3.30.70.270">
    <property type="match status" value="1"/>
</dbReference>
<dbReference type="InterPro" id="IPR005312">
    <property type="entry name" value="DUF1759"/>
</dbReference>
<dbReference type="GO" id="GO:0071897">
    <property type="term" value="P:DNA biosynthetic process"/>
    <property type="evidence" value="ECO:0007669"/>
    <property type="project" value="UniProtKB-ARBA"/>
</dbReference>
<dbReference type="Gene3D" id="3.10.10.10">
    <property type="entry name" value="HIV Type 1 Reverse Transcriptase, subunit A, domain 1"/>
    <property type="match status" value="1"/>
</dbReference>
<dbReference type="InterPro" id="IPR000477">
    <property type="entry name" value="RT_dom"/>
</dbReference>
<keyword evidence="3" id="KW-1185">Reference proteome</keyword>
<dbReference type="InterPro" id="IPR043502">
    <property type="entry name" value="DNA/RNA_pol_sf"/>
</dbReference>
<gene>
    <name evidence="2" type="primary">AVEN_157613_1</name>
    <name evidence="2" type="ORF">TNCV_1529691</name>
</gene>
<dbReference type="SUPFAM" id="SSF56672">
    <property type="entry name" value="DNA/RNA polymerases"/>
    <property type="match status" value="1"/>
</dbReference>
<dbReference type="Proteomes" id="UP000887159">
    <property type="component" value="Unassembled WGS sequence"/>
</dbReference>
<reference evidence="2" key="1">
    <citation type="submission" date="2020-08" db="EMBL/GenBank/DDBJ databases">
        <title>Multicomponent nature underlies the extraordinary mechanical properties of spider dragline silk.</title>
        <authorList>
            <person name="Kono N."/>
            <person name="Nakamura H."/>
            <person name="Mori M."/>
            <person name="Yoshida Y."/>
            <person name="Ohtoshi R."/>
            <person name="Malay A.D."/>
            <person name="Moran D.A.P."/>
            <person name="Tomita M."/>
            <person name="Numata K."/>
            <person name="Arakawa K."/>
        </authorList>
    </citation>
    <scope>NUCLEOTIDE SEQUENCE</scope>
</reference>
<dbReference type="EMBL" id="BMAU01021308">
    <property type="protein sequence ID" value="GFY11777.1"/>
    <property type="molecule type" value="Genomic_DNA"/>
</dbReference>
<dbReference type="AlphaFoldDB" id="A0A8X6SD97"/>
<dbReference type="InterPro" id="IPR043128">
    <property type="entry name" value="Rev_trsase/Diguanyl_cyclase"/>
</dbReference>
<accession>A0A8X6SD97</accession>
<feature type="domain" description="Reverse transcriptase" evidence="1">
    <location>
        <begin position="340"/>
        <end position="454"/>
    </location>
</feature>
<dbReference type="PANTHER" id="PTHR47331">
    <property type="entry name" value="PHD-TYPE DOMAIN-CONTAINING PROTEIN"/>
    <property type="match status" value="1"/>
</dbReference>
<dbReference type="Pfam" id="PF00078">
    <property type="entry name" value="RVT_1"/>
    <property type="match status" value="1"/>
</dbReference>
<comment type="caution">
    <text evidence="2">The sequence shown here is derived from an EMBL/GenBank/DDBJ whole genome shotgun (WGS) entry which is preliminary data.</text>
</comment>
<evidence type="ECO:0000313" key="2">
    <source>
        <dbReference type="EMBL" id="GFY11777.1"/>
    </source>
</evidence>
<sequence>MADDAMNKLKKKRASVRTTITKTVKNIETEINKPEVSVDALEELLEHIKIYSEDLNAINTEIENAVDIPELDNELKSATEYRDKIITWTFRAGKKIRELSKNNSTEISTTSKVTPEVLTQNFVPEKANVKLPKLTINHFYGDNSQWLTFWNTFETAIHKNESLDKITKFNYLRTYLKGSALNSIDGRLLTGEIKQITENLVAIHTRLGWTLMGESGENTRRCETLLSLHVSDLDISELWRLDTIGIKDLGENQSKRELEEAAKLHFLENVKRDHEGRYMVGKLSDYEEVFNEWENEDIIEKVESHQEIDEEHYLPHRPVFKENSTTKVRPVFDGFRFGKFGVIADIKKAFLQIGLQERDRPFLRFLWREKGKNDNITVYQHNRVVFGISSSPFLLGATIEFHLKNAPDHYKETAHTLLESFYVDNLVCSVNSKEKLDKLIVESQEILEEGKFELRGWEHNNLDPQTENTVPTERRSVPVLGLKWDLDQDLLSVDIKVHESKNEILTKRKILSLVHKIFDPIGFTCPVTLIPKIMLQECWTLKVKWDSELPASIWQKFQKWKDQLDRLKAIAVPRCMIEDPETSQNLSLHVFCDASKAAYATCIFLRSENENSASCQLVQARSRVAPLKSISIPRLELLACTIGARLARTVKEDLKLPSLPVFYWSDSTNALYWIKKSENWAVFVSNRVKEIRNLSNPDDWYYVPGSKKSSRPSLSRMQRGCFGKIKMVGRP</sequence>
<proteinExistence type="predicted"/>
<dbReference type="Pfam" id="PF05380">
    <property type="entry name" value="Peptidase_A17"/>
    <property type="match status" value="1"/>
</dbReference>
<dbReference type="InterPro" id="IPR008042">
    <property type="entry name" value="Retrotrans_Pao"/>
</dbReference>